<dbReference type="PROSITE" id="PS50893">
    <property type="entry name" value="ABC_TRANSPORTER_2"/>
    <property type="match status" value="1"/>
</dbReference>
<dbReference type="STRING" id="1082931.KKY_1264"/>
<dbReference type="InterPro" id="IPR027417">
    <property type="entry name" value="P-loop_NTPase"/>
</dbReference>
<dbReference type="GO" id="GO:0005524">
    <property type="term" value="F:ATP binding"/>
    <property type="evidence" value="ECO:0007669"/>
    <property type="project" value="UniProtKB-KW"/>
</dbReference>
<dbReference type="GO" id="GO:0016887">
    <property type="term" value="F:ATP hydrolysis activity"/>
    <property type="evidence" value="ECO:0007669"/>
    <property type="project" value="InterPro"/>
</dbReference>
<reference evidence="7 8" key="1">
    <citation type="journal article" date="2012" name="J. Bacteriol.">
        <title>Complete genome sequence of Pelagibacterium halotolerans B2T.</title>
        <authorList>
            <person name="Huo Y.Y."/>
            <person name="Cheng H."/>
            <person name="Han X.F."/>
            <person name="Jiang X.W."/>
            <person name="Sun C."/>
            <person name="Zhang X.Q."/>
            <person name="Zhu X.F."/>
            <person name="Liu Y.F."/>
            <person name="Li P.F."/>
            <person name="Ni P.X."/>
            <person name="Wu M."/>
        </authorList>
    </citation>
    <scope>NUCLEOTIDE SEQUENCE [LARGE SCALE GENOMIC DNA]</scope>
    <source>
        <strain evidence="8">DSM 22347 / JCM 15775 / CGMCC 1.7692 / B2</strain>
    </source>
</reference>
<comment type="similarity">
    <text evidence="2">Belongs to the ABC transporter superfamily.</text>
</comment>
<evidence type="ECO:0000256" key="5">
    <source>
        <dbReference type="ARBA" id="ARBA00022840"/>
    </source>
</evidence>
<keyword evidence="5 7" id="KW-0067">ATP-binding</keyword>
<gene>
    <name evidence="7" type="ordered locus">KKY_1264</name>
</gene>
<dbReference type="RefSeq" id="WP_014130439.1">
    <property type="nucleotide sequence ID" value="NC_016078.1"/>
</dbReference>
<dbReference type="InterPro" id="IPR008995">
    <property type="entry name" value="Mo/tungstate-bd_C_term_dom"/>
</dbReference>
<dbReference type="Gene3D" id="3.40.50.300">
    <property type="entry name" value="P-loop containing nucleotide triphosphate hydrolases"/>
    <property type="match status" value="1"/>
</dbReference>
<keyword evidence="3" id="KW-0813">Transport</keyword>
<dbReference type="CDD" id="cd03301">
    <property type="entry name" value="ABC_MalK_N"/>
    <property type="match status" value="1"/>
</dbReference>
<dbReference type="PROSITE" id="PS00211">
    <property type="entry name" value="ABC_TRANSPORTER_1"/>
    <property type="match status" value="1"/>
</dbReference>
<proteinExistence type="inferred from homology"/>
<dbReference type="InterPro" id="IPR015855">
    <property type="entry name" value="ABC_transpr_MalK-like"/>
</dbReference>
<dbReference type="Proteomes" id="UP000008850">
    <property type="component" value="Chromosome"/>
</dbReference>
<dbReference type="SUPFAM" id="SSF50331">
    <property type="entry name" value="MOP-like"/>
    <property type="match status" value="1"/>
</dbReference>
<dbReference type="Pfam" id="PF17912">
    <property type="entry name" value="OB_MalK"/>
    <property type="match status" value="1"/>
</dbReference>
<dbReference type="InterPro" id="IPR003593">
    <property type="entry name" value="AAA+_ATPase"/>
</dbReference>
<dbReference type="InterPro" id="IPR012340">
    <property type="entry name" value="NA-bd_OB-fold"/>
</dbReference>
<dbReference type="InterPro" id="IPR047641">
    <property type="entry name" value="ABC_transpr_MalK/UgpC-like"/>
</dbReference>
<organism evidence="7 8">
    <name type="scientific">Pelagibacterium halotolerans (strain DSM 22347 / JCM 15775 / CGMCC 1.7692 / B2)</name>
    <dbReference type="NCBI Taxonomy" id="1082931"/>
    <lineage>
        <taxon>Bacteria</taxon>
        <taxon>Pseudomonadati</taxon>
        <taxon>Pseudomonadota</taxon>
        <taxon>Alphaproteobacteria</taxon>
        <taxon>Hyphomicrobiales</taxon>
        <taxon>Devosiaceae</taxon>
        <taxon>Pelagibacterium</taxon>
    </lineage>
</organism>
<comment type="subcellular location">
    <subcellularLocation>
        <location evidence="1">Cell inner membrane</location>
        <topology evidence="1">Peripheral membrane protein</topology>
    </subcellularLocation>
</comment>
<evidence type="ECO:0000313" key="8">
    <source>
        <dbReference type="Proteomes" id="UP000008850"/>
    </source>
</evidence>
<dbReference type="GO" id="GO:0140359">
    <property type="term" value="F:ABC-type transporter activity"/>
    <property type="evidence" value="ECO:0007669"/>
    <property type="project" value="InterPro"/>
</dbReference>
<dbReference type="GO" id="GO:0055052">
    <property type="term" value="C:ATP-binding cassette (ABC) transporter complex, substrate-binding subunit-containing"/>
    <property type="evidence" value="ECO:0007669"/>
    <property type="project" value="TreeGrafter"/>
</dbReference>
<evidence type="ECO:0000259" key="6">
    <source>
        <dbReference type="PROSITE" id="PS50893"/>
    </source>
</evidence>
<sequence>MASITFQGVTKRYAGGIRAVDSLDLEIREGEFMVIVGPSGCGKTTALRMAAGLEEISEGRLLIGDRVVNDVSARDRDIAMVFQSYALYPHMTIAQNIAFPLESQKLAKAEIEERVRSAARTLGLEDYLDRLPRQLSGGQRQRVAMGRAIVRRPQAFLMDEPLSNLDAKLRTQMRTEIIELQRRLGVSTLYVTHDQVEAMTMGHRIAIMRKGVLQQAGTPLELYDAPANLFVAAFIGSPAMNLVGARLVEDGRTPALDIGDQRLSLGAHAERFAGVADRYGQEVVVGIRPEHLQVPGDGNQAWPQLRARMRMVEELPPEKMVHVTIAGQPVTSDTVVEAIADSDKGIVQDLQRQADAAEVSVIARMDIEKPLPSDGEFALSLNTARLHLFDPRTGATLV</sequence>
<dbReference type="SMART" id="SM00382">
    <property type="entry name" value="AAA"/>
    <property type="match status" value="1"/>
</dbReference>
<evidence type="ECO:0000256" key="3">
    <source>
        <dbReference type="ARBA" id="ARBA00022448"/>
    </source>
</evidence>
<dbReference type="PANTHER" id="PTHR43875:SF1">
    <property type="entry name" value="OSMOPROTECTIVE COMPOUNDS UPTAKE ATP-BINDING PROTEIN GGTA"/>
    <property type="match status" value="1"/>
</dbReference>
<dbReference type="EMBL" id="CP003075">
    <property type="protein sequence ID" value="AEQ51290.1"/>
    <property type="molecule type" value="Genomic_DNA"/>
</dbReference>
<dbReference type="KEGG" id="phl:KKY_1264"/>
<dbReference type="Pfam" id="PF00005">
    <property type="entry name" value="ABC_tran"/>
    <property type="match status" value="1"/>
</dbReference>
<dbReference type="PANTHER" id="PTHR43875">
    <property type="entry name" value="MALTODEXTRIN IMPORT ATP-BINDING PROTEIN MSMX"/>
    <property type="match status" value="1"/>
</dbReference>
<dbReference type="FunFam" id="3.40.50.300:FF:000042">
    <property type="entry name" value="Maltose/maltodextrin ABC transporter, ATP-binding protein"/>
    <property type="match status" value="1"/>
</dbReference>
<dbReference type="HOGENOM" id="CLU_000604_1_1_5"/>
<dbReference type="eggNOG" id="COG3842">
    <property type="taxonomic scope" value="Bacteria"/>
</dbReference>
<dbReference type="InterPro" id="IPR040582">
    <property type="entry name" value="OB_MalK-like"/>
</dbReference>
<evidence type="ECO:0000256" key="2">
    <source>
        <dbReference type="ARBA" id="ARBA00005417"/>
    </source>
</evidence>
<dbReference type="Gene3D" id="2.40.50.140">
    <property type="entry name" value="Nucleic acid-binding proteins"/>
    <property type="match status" value="1"/>
</dbReference>
<dbReference type="SUPFAM" id="SSF52540">
    <property type="entry name" value="P-loop containing nucleoside triphosphate hydrolases"/>
    <property type="match status" value="1"/>
</dbReference>
<evidence type="ECO:0000313" key="7">
    <source>
        <dbReference type="EMBL" id="AEQ51290.1"/>
    </source>
</evidence>
<name>G4R7F2_PELHB</name>
<evidence type="ECO:0000256" key="1">
    <source>
        <dbReference type="ARBA" id="ARBA00004417"/>
    </source>
</evidence>
<protein>
    <submittedName>
        <fullName evidence="7">Maltose/maltodextrin transport ATP-binding protein MalK</fullName>
    </submittedName>
</protein>
<dbReference type="InterPro" id="IPR003439">
    <property type="entry name" value="ABC_transporter-like_ATP-bd"/>
</dbReference>
<feature type="domain" description="ABC transporter" evidence="6">
    <location>
        <begin position="4"/>
        <end position="235"/>
    </location>
</feature>
<dbReference type="NCBIfam" id="NF008653">
    <property type="entry name" value="PRK11650.1"/>
    <property type="match status" value="1"/>
</dbReference>
<keyword evidence="8" id="KW-1185">Reference proteome</keyword>
<dbReference type="InterPro" id="IPR017871">
    <property type="entry name" value="ABC_transporter-like_CS"/>
</dbReference>
<dbReference type="AlphaFoldDB" id="G4R7F2"/>
<dbReference type="Gene3D" id="2.40.50.100">
    <property type="match status" value="1"/>
</dbReference>
<accession>G4R7F2</accession>
<evidence type="ECO:0000256" key="4">
    <source>
        <dbReference type="ARBA" id="ARBA00022741"/>
    </source>
</evidence>
<dbReference type="PATRIC" id="fig|1082931.4.peg.1247"/>
<dbReference type="GO" id="GO:0008643">
    <property type="term" value="P:carbohydrate transport"/>
    <property type="evidence" value="ECO:0007669"/>
    <property type="project" value="InterPro"/>
</dbReference>
<keyword evidence="4" id="KW-0547">Nucleotide-binding</keyword>